<sequence>MIYTDFSDLSRYYGISENLDTALRFLQQSDLKALQPGRNDVDGEKVYINCFEYETLPWEKTFFEAHEEYADIHFLISGEENIGISAPKVLRETERDPKADFIGYKGEAETLCKMTPEKVLIVFPEEAHMVKVQRCGPMTVQKAVVKVKI</sequence>
<dbReference type="SUPFAM" id="SSF51197">
    <property type="entry name" value="Clavaminate synthase-like"/>
    <property type="match status" value="1"/>
</dbReference>
<evidence type="ECO:0000313" key="2">
    <source>
        <dbReference type="Proteomes" id="UP000610760"/>
    </source>
</evidence>
<dbReference type="Pfam" id="PF04074">
    <property type="entry name" value="DUF386"/>
    <property type="match status" value="1"/>
</dbReference>
<comment type="caution">
    <text evidence="1">The sequence shown here is derived from an EMBL/GenBank/DDBJ whole genome shotgun (WGS) entry which is preliminary data.</text>
</comment>
<dbReference type="InterPro" id="IPR004375">
    <property type="entry name" value="NanQ/TabA/YiaL"/>
</dbReference>
<name>A0A926I7H2_9FIRM</name>
<accession>A0A926I7H2</accession>
<dbReference type="InterPro" id="IPR037012">
    <property type="entry name" value="NanQ/TabA/YiaL_sf"/>
</dbReference>
<dbReference type="Gene3D" id="2.60.120.370">
    <property type="entry name" value="YhcH/YjgK/YiaL"/>
    <property type="match status" value="1"/>
</dbReference>
<reference evidence="1" key="1">
    <citation type="submission" date="2020-08" db="EMBL/GenBank/DDBJ databases">
        <title>Genome public.</title>
        <authorList>
            <person name="Liu C."/>
            <person name="Sun Q."/>
        </authorList>
    </citation>
    <scope>NUCLEOTIDE SEQUENCE</scope>
    <source>
        <strain evidence="1">NSJ-33</strain>
    </source>
</reference>
<dbReference type="PANTHER" id="PTHR34986">
    <property type="entry name" value="EVOLVED BETA-GALACTOSIDASE SUBUNIT BETA"/>
    <property type="match status" value="1"/>
</dbReference>
<dbReference type="EMBL" id="JACRSV010000006">
    <property type="protein sequence ID" value="MBC8560985.1"/>
    <property type="molecule type" value="Genomic_DNA"/>
</dbReference>
<keyword evidence="2" id="KW-1185">Reference proteome</keyword>
<dbReference type="Proteomes" id="UP000610760">
    <property type="component" value="Unassembled WGS sequence"/>
</dbReference>
<dbReference type="GO" id="GO:0005829">
    <property type="term" value="C:cytosol"/>
    <property type="evidence" value="ECO:0007669"/>
    <property type="project" value="TreeGrafter"/>
</dbReference>
<dbReference type="AlphaFoldDB" id="A0A926I7H2"/>
<evidence type="ECO:0000313" key="1">
    <source>
        <dbReference type="EMBL" id="MBC8560985.1"/>
    </source>
</evidence>
<gene>
    <name evidence="1" type="ORF">H8710_13030</name>
</gene>
<dbReference type="NCBIfam" id="TIGR00022">
    <property type="entry name" value="YhcH/YjgK/YiaL family protein"/>
    <property type="match status" value="1"/>
</dbReference>
<proteinExistence type="predicted"/>
<protein>
    <submittedName>
        <fullName evidence="1">YhcH/YjgK/YiaL family protein</fullName>
    </submittedName>
</protein>
<dbReference type="RefSeq" id="WP_249296282.1">
    <property type="nucleotide sequence ID" value="NZ_JACRSV010000006.1"/>
</dbReference>
<dbReference type="PANTHER" id="PTHR34986:SF1">
    <property type="entry name" value="PROTEIN YIAL"/>
    <property type="match status" value="1"/>
</dbReference>
<organism evidence="1 2">
    <name type="scientific">Fumia xinanensis</name>
    <dbReference type="NCBI Taxonomy" id="2763659"/>
    <lineage>
        <taxon>Bacteria</taxon>
        <taxon>Bacillati</taxon>
        <taxon>Bacillota</taxon>
        <taxon>Clostridia</taxon>
        <taxon>Eubacteriales</taxon>
        <taxon>Oscillospiraceae</taxon>
        <taxon>Fumia</taxon>
    </lineage>
</organism>